<keyword evidence="2" id="KW-1185">Reference proteome</keyword>
<protein>
    <submittedName>
        <fullName evidence="1">ATP/GTP-binding protein</fullName>
    </submittedName>
</protein>
<dbReference type="Proteomes" id="UP001551482">
    <property type="component" value="Unassembled WGS sequence"/>
</dbReference>
<name>A0ABV3DSB4_9ACTN</name>
<comment type="caution">
    <text evidence="1">The sequence shown here is derived from an EMBL/GenBank/DDBJ whole genome shotgun (WGS) entry which is preliminary data.</text>
</comment>
<evidence type="ECO:0000313" key="2">
    <source>
        <dbReference type="Proteomes" id="UP001551482"/>
    </source>
</evidence>
<dbReference type="EMBL" id="JBEZFP010000132">
    <property type="protein sequence ID" value="MEU8138638.1"/>
    <property type="molecule type" value="Genomic_DNA"/>
</dbReference>
<dbReference type="InterPro" id="IPR027417">
    <property type="entry name" value="P-loop_NTPase"/>
</dbReference>
<gene>
    <name evidence="1" type="ORF">AB0C36_34715</name>
</gene>
<sequence>MTVAGAGGRDLRALFSTNDGGITAESAFVNRQLQWTVVADLLTERIRVLAAPGFDVGDFEGPRDNVVVFHGVGGIGKTTLSRAIEATLAGERRPEQWGAPIWPAGRRVLPVRIDLARSAGADFERVVLAIRLALAELGTPFPAFDLALRRYWEHNHPGEPLEEYLRRGGLGRFGEALPRQMESAAAEVAQALLPLPGVGAAVGAAGSLVRALRERRQAVRALADCTRLADLLDAEPDLDALSFYPHLLAWELERLPQEKRVLPVVLLDTFEDVGDRTRRDFERLLQRVVWLMPNAAFVVSGRSRLDWADPGLAGQLDYAGPGCWPGLADPGASPVRGPAYTGTGRQVLVGDFSSEDCDGYLVRRLTVDGRPLIGEQLRTVIAGRSHGLPLYLDLAVMRFLEIRRSGREPEPDHFDADFPALVARTLSDLTEPERHVLRAVSLLDAFDLDLASRAAGLIHQAAALRLVERPFVREDPFGIWPYHLHGLIRSTIRSADDHTDDRWSPTDWHAAALRAFTELGAQHAAGAPHDRRLLVGCLRQGLRLARDHRLDLDWLAIAAWRYVADLVWEPLAPPPTGASAATEQTGEDLVTPADALVELLSALARRQHEHRERTAERLTAVTTAHLLPPDLTEMAVYYLAKAQRDLGRTSESAAGMRQVADGGGPLAPDARRGLAHLARRAGDFPTALDMARTLGWEGRHHRVEGDVLWPHGDVAAAAAAYAAGRDEAERHSVAGERAIHQAHRAFALAFTDPAAADHELDLAAQLLAGLDLRATTMTTRIAALIRDAGTRGDDVTDRAEILRTEIDVAGLSATQLPDLELALAFHHAVRNDHEQVDAAIERLRQCTTGGDQAYYVDLACFMADCPTDPAGPSARARWIDGENATRQRWRGLTNNRRARHVGP</sequence>
<dbReference type="SUPFAM" id="SSF52540">
    <property type="entry name" value="P-loop containing nucleoside triphosphate hydrolases"/>
    <property type="match status" value="1"/>
</dbReference>
<dbReference type="RefSeq" id="WP_358362247.1">
    <property type="nucleotide sequence ID" value="NZ_JBEZFP010000132.1"/>
</dbReference>
<reference evidence="1 2" key="1">
    <citation type="submission" date="2024-06" db="EMBL/GenBank/DDBJ databases">
        <title>The Natural Products Discovery Center: Release of the First 8490 Sequenced Strains for Exploring Actinobacteria Biosynthetic Diversity.</title>
        <authorList>
            <person name="Kalkreuter E."/>
            <person name="Kautsar S.A."/>
            <person name="Yang D."/>
            <person name="Bader C.D."/>
            <person name="Teijaro C.N."/>
            <person name="Fluegel L."/>
            <person name="Davis C.M."/>
            <person name="Simpson J.R."/>
            <person name="Lauterbach L."/>
            <person name="Steele A.D."/>
            <person name="Gui C."/>
            <person name="Meng S."/>
            <person name="Li G."/>
            <person name="Viehrig K."/>
            <person name="Ye F."/>
            <person name="Su P."/>
            <person name="Kiefer A.F."/>
            <person name="Nichols A."/>
            <person name="Cepeda A.J."/>
            <person name="Yan W."/>
            <person name="Fan B."/>
            <person name="Jiang Y."/>
            <person name="Adhikari A."/>
            <person name="Zheng C.-J."/>
            <person name="Schuster L."/>
            <person name="Cowan T.M."/>
            <person name="Smanski M.J."/>
            <person name="Chevrette M.G."/>
            <person name="De Carvalho L.P.S."/>
            <person name="Shen B."/>
        </authorList>
    </citation>
    <scope>NUCLEOTIDE SEQUENCE [LARGE SCALE GENOMIC DNA]</scope>
    <source>
        <strain evidence="1 2">NPDC048946</strain>
    </source>
</reference>
<organism evidence="1 2">
    <name type="scientific">Streptodolium elevatio</name>
    <dbReference type="NCBI Taxonomy" id="3157996"/>
    <lineage>
        <taxon>Bacteria</taxon>
        <taxon>Bacillati</taxon>
        <taxon>Actinomycetota</taxon>
        <taxon>Actinomycetes</taxon>
        <taxon>Kitasatosporales</taxon>
        <taxon>Streptomycetaceae</taxon>
        <taxon>Streptodolium</taxon>
    </lineage>
</organism>
<evidence type="ECO:0000313" key="1">
    <source>
        <dbReference type="EMBL" id="MEU8138638.1"/>
    </source>
</evidence>
<proteinExistence type="predicted"/>
<accession>A0ABV3DSB4</accession>